<keyword evidence="3" id="KW-1185">Reference proteome</keyword>
<proteinExistence type="predicted"/>
<comment type="caution">
    <text evidence="2">The sequence shown here is derived from an EMBL/GenBank/DDBJ whole genome shotgun (WGS) entry which is preliminary data.</text>
</comment>
<evidence type="ECO:0000259" key="1">
    <source>
        <dbReference type="Pfam" id="PF20703"/>
    </source>
</evidence>
<dbReference type="PANTHER" id="PTHR34301:SF8">
    <property type="entry name" value="ATPASE DOMAIN-CONTAINING PROTEIN"/>
    <property type="match status" value="1"/>
</dbReference>
<evidence type="ECO:0000313" key="3">
    <source>
        <dbReference type="Proteomes" id="UP000661112"/>
    </source>
</evidence>
<dbReference type="SUPFAM" id="SSF52540">
    <property type="entry name" value="P-loop containing nucleoside triphosphate hydrolases"/>
    <property type="match status" value="1"/>
</dbReference>
<sequence>MINLSNLSWSRRSPTRGIPQVYCYQKPLVPENCTNLFKGRIDTLREIKNLSVSCQTLLIHGERKIGKTSLLHQIPLLLDKSDIVPLLIDVQSAASATTIKGFAANLAQQIIDSARRSPHRLNLPSPDSNKLSEDPFPALQTWLTQIERSYPSKRFLLCLDDFERLSEVVNATSSRAPLNFIRHLMQHQKQWILLFSGSHQLSELDAYWSDYLINTRALRMTYLQESEAHDLITKPIEDFTNIYEPEAVNKIIQTTRCQPYLVQLLCYELVELLNRDIRANRRQPSTAKATLADVQEIIPIALERGDQYFRELWTSLEESDRHLLSRVIAGETPTPQDSKLIKKLTRKEILTPVGNAFQVPLVQKYLQQKAAK</sequence>
<dbReference type="EMBL" id="JACJSG010000075">
    <property type="protein sequence ID" value="MBD2505251.1"/>
    <property type="molecule type" value="Genomic_DNA"/>
</dbReference>
<dbReference type="RefSeq" id="WP_190479869.1">
    <property type="nucleotide sequence ID" value="NZ_JACJSG010000075.1"/>
</dbReference>
<organism evidence="2 3">
    <name type="scientific">Anabaena azotica FACHB-119</name>
    <dbReference type="NCBI Taxonomy" id="947527"/>
    <lineage>
        <taxon>Bacteria</taxon>
        <taxon>Bacillati</taxon>
        <taxon>Cyanobacteriota</taxon>
        <taxon>Cyanophyceae</taxon>
        <taxon>Nostocales</taxon>
        <taxon>Nostocaceae</taxon>
        <taxon>Anabaena</taxon>
        <taxon>Anabaena azotica</taxon>
    </lineage>
</organism>
<name>A0ABR8DGL7_9NOST</name>
<reference evidence="2 3" key="1">
    <citation type="journal article" date="2020" name="ISME J.">
        <title>Comparative genomics reveals insights into cyanobacterial evolution and habitat adaptation.</title>
        <authorList>
            <person name="Chen M.Y."/>
            <person name="Teng W.K."/>
            <person name="Zhao L."/>
            <person name="Hu C.X."/>
            <person name="Zhou Y.K."/>
            <person name="Han B.P."/>
            <person name="Song L.R."/>
            <person name="Shu W.S."/>
        </authorList>
    </citation>
    <scope>NUCLEOTIDE SEQUENCE [LARGE SCALE GENOMIC DNA]</scope>
    <source>
        <strain evidence="2 3">FACHB-119</strain>
    </source>
</reference>
<dbReference type="Pfam" id="PF20703">
    <property type="entry name" value="nSTAND1"/>
    <property type="match status" value="1"/>
</dbReference>
<gene>
    <name evidence="2" type="ORF">H6G83_32405</name>
</gene>
<dbReference type="Proteomes" id="UP000661112">
    <property type="component" value="Unassembled WGS sequence"/>
</dbReference>
<dbReference type="InterPro" id="IPR049052">
    <property type="entry name" value="nSTAND1"/>
</dbReference>
<dbReference type="Gene3D" id="3.40.50.300">
    <property type="entry name" value="P-loop containing nucleotide triphosphate hydrolases"/>
    <property type="match status" value="1"/>
</dbReference>
<evidence type="ECO:0000313" key="2">
    <source>
        <dbReference type="EMBL" id="MBD2505251.1"/>
    </source>
</evidence>
<accession>A0ABR8DGL7</accession>
<protein>
    <submittedName>
        <fullName evidence="2">AAA family ATPase</fullName>
    </submittedName>
</protein>
<dbReference type="PANTHER" id="PTHR34301">
    <property type="entry name" value="DNA-BINDING PROTEIN-RELATED"/>
    <property type="match status" value="1"/>
</dbReference>
<dbReference type="InterPro" id="IPR027417">
    <property type="entry name" value="P-loop_NTPase"/>
</dbReference>
<feature type="domain" description="Novel STAND NTPase 1" evidence="1">
    <location>
        <begin position="34"/>
        <end position="331"/>
    </location>
</feature>